<evidence type="ECO:0000313" key="1">
    <source>
        <dbReference type="EMBL" id="KAG0583929.1"/>
    </source>
</evidence>
<protein>
    <submittedName>
        <fullName evidence="1">Uncharacterized protein</fullName>
    </submittedName>
</protein>
<comment type="caution">
    <text evidence="1">The sequence shown here is derived from an EMBL/GenBank/DDBJ whole genome shotgun (WGS) entry which is preliminary data.</text>
</comment>
<keyword evidence="2" id="KW-1185">Reference proteome</keyword>
<organism evidence="1 2">
    <name type="scientific">Ceratodon purpureus</name>
    <name type="common">Fire moss</name>
    <name type="synonym">Dicranum purpureum</name>
    <dbReference type="NCBI Taxonomy" id="3225"/>
    <lineage>
        <taxon>Eukaryota</taxon>
        <taxon>Viridiplantae</taxon>
        <taxon>Streptophyta</taxon>
        <taxon>Embryophyta</taxon>
        <taxon>Bryophyta</taxon>
        <taxon>Bryophytina</taxon>
        <taxon>Bryopsida</taxon>
        <taxon>Dicranidae</taxon>
        <taxon>Pseudoditrichales</taxon>
        <taxon>Ditrichaceae</taxon>
        <taxon>Ceratodon</taxon>
    </lineage>
</organism>
<dbReference type="Proteomes" id="UP000822688">
    <property type="component" value="Chromosome 3"/>
</dbReference>
<dbReference type="EMBL" id="CM026423">
    <property type="protein sequence ID" value="KAG0583929.1"/>
    <property type="molecule type" value="Genomic_DNA"/>
</dbReference>
<sequence length="103" mass="11789">MIPKLSTTTSEHHTKCWSQKLQGEEDTDLGDCGRSMRRYELRYWMVGKVGYGELQLQQATREVSHTEGALWGSSMGLQGVFRGLWVILWGLGRVETWKGGVWE</sequence>
<accession>A0A8T0ILY5</accession>
<evidence type="ECO:0000313" key="2">
    <source>
        <dbReference type="Proteomes" id="UP000822688"/>
    </source>
</evidence>
<name>A0A8T0ILY5_CERPU</name>
<proteinExistence type="predicted"/>
<dbReference type="AlphaFoldDB" id="A0A8T0ILY5"/>
<reference evidence="1" key="1">
    <citation type="submission" date="2020-06" db="EMBL/GenBank/DDBJ databases">
        <title>WGS assembly of Ceratodon purpureus strain R40.</title>
        <authorList>
            <person name="Carey S.B."/>
            <person name="Jenkins J."/>
            <person name="Shu S."/>
            <person name="Lovell J.T."/>
            <person name="Sreedasyam A."/>
            <person name="Maumus F."/>
            <person name="Tiley G.P."/>
            <person name="Fernandez-Pozo N."/>
            <person name="Barry K."/>
            <person name="Chen C."/>
            <person name="Wang M."/>
            <person name="Lipzen A."/>
            <person name="Daum C."/>
            <person name="Saski C.A."/>
            <person name="Payton A.C."/>
            <person name="Mcbreen J.C."/>
            <person name="Conrad R.E."/>
            <person name="Kollar L.M."/>
            <person name="Olsson S."/>
            <person name="Huttunen S."/>
            <person name="Landis J.B."/>
            <person name="Wickett N.J."/>
            <person name="Johnson M.G."/>
            <person name="Rensing S.A."/>
            <person name="Grimwood J."/>
            <person name="Schmutz J."/>
            <person name="Mcdaniel S.F."/>
        </authorList>
    </citation>
    <scope>NUCLEOTIDE SEQUENCE</scope>
    <source>
        <strain evidence="1">R40</strain>
    </source>
</reference>
<gene>
    <name evidence="1" type="ORF">KC19_3G172400</name>
</gene>